<evidence type="ECO:0000313" key="4">
    <source>
        <dbReference type="Proteomes" id="UP001068379"/>
    </source>
</evidence>
<evidence type="ECO:0000256" key="1">
    <source>
        <dbReference type="SAM" id="SignalP"/>
    </source>
</evidence>
<dbReference type="PANTHER" id="PTHR23150">
    <property type="entry name" value="SULFATASE MODIFYING FACTOR 1, 2"/>
    <property type="match status" value="1"/>
</dbReference>
<evidence type="ECO:0000259" key="2">
    <source>
        <dbReference type="Pfam" id="PF03781"/>
    </source>
</evidence>
<dbReference type="SUPFAM" id="SSF56436">
    <property type="entry name" value="C-type lectin-like"/>
    <property type="match status" value="1"/>
</dbReference>
<proteinExistence type="predicted"/>
<dbReference type="InterPro" id="IPR042095">
    <property type="entry name" value="SUMF_sf"/>
</dbReference>
<dbReference type="RefSeq" id="WP_269356480.1">
    <property type="nucleotide sequence ID" value="NZ_JAPWHE010000001.1"/>
</dbReference>
<keyword evidence="4" id="KW-1185">Reference proteome</keyword>
<feature type="domain" description="Sulfatase-modifying factor enzyme-like" evidence="2">
    <location>
        <begin position="45"/>
        <end position="278"/>
    </location>
</feature>
<protein>
    <submittedName>
        <fullName evidence="3">SUMF1/EgtB/PvdO family nonheme iron enzyme</fullName>
    </submittedName>
</protein>
<sequence>MPLYRSSHAVFPARTVRVRLLPALLAFGACMMAPLAGAVAIDPVEVVAIPAGAFTYQAAGEFLDHGRPVDAPRVQGRVEAGRAIMRRQVSQAEYARCVRAGACKRLDKGFRDLDAPDLPAVGVSWADATAYAAWLSRETGQRWRLPVYAEWVRAAADRYREEGALPSDPADPAVRWLAEYDREIARSQGRIKPAQPFGHFGVNTLGVSDMGGNVWEWTDTCFASHSVGVLPLAPRENCGVRILAGAHIAAMPDFIRDPRNGACSIGLPPANLGFRLVRDESGH</sequence>
<dbReference type="Proteomes" id="UP001068379">
    <property type="component" value="Unassembled WGS sequence"/>
</dbReference>
<dbReference type="InterPro" id="IPR005532">
    <property type="entry name" value="SUMF_dom"/>
</dbReference>
<dbReference type="PANTHER" id="PTHR23150:SF19">
    <property type="entry name" value="FORMYLGLYCINE-GENERATING ENZYME"/>
    <property type="match status" value="1"/>
</dbReference>
<dbReference type="Pfam" id="PF03781">
    <property type="entry name" value="FGE-sulfatase"/>
    <property type="match status" value="1"/>
</dbReference>
<gene>
    <name evidence="3" type="ORF">O4H32_02790</name>
</gene>
<evidence type="ECO:0000313" key="3">
    <source>
        <dbReference type="EMBL" id="MCZ4328882.1"/>
    </source>
</evidence>
<feature type="signal peptide" evidence="1">
    <location>
        <begin position="1"/>
        <end position="38"/>
    </location>
</feature>
<dbReference type="EMBL" id="JAPWHE010000001">
    <property type="protein sequence ID" value="MCZ4328882.1"/>
    <property type="molecule type" value="Genomic_DNA"/>
</dbReference>
<keyword evidence="1" id="KW-0732">Signal</keyword>
<accession>A0ABT4M0P5</accession>
<organism evidence="3 4">
    <name type="scientific">Castellaniella denitrificans</name>
    <dbReference type="NCBI Taxonomy" id="56119"/>
    <lineage>
        <taxon>Bacteria</taxon>
        <taxon>Pseudomonadati</taxon>
        <taxon>Pseudomonadota</taxon>
        <taxon>Betaproteobacteria</taxon>
        <taxon>Burkholderiales</taxon>
        <taxon>Alcaligenaceae</taxon>
        <taxon>Castellaniella</taxon>
    </lineage>
</organism>
<dbReference type="Gene3D" id="3.90.1580.10">
    <property type="entry name" value="paralog of FGE (formylglycine-generating enzyme)"/>
    <property type="match status" value="1"/>
</dbReference>
<name>A0ABT4M0P5_9BURK</name>
<reference evidence="3" key="1">
    <citation type="submission" date="2022-12" db="EMBL/GenBank/DDBJ databases">
        <title>Bacterial isolates from different developmental stages of Nematostella vectensis.</title>
        <authorList>
            <person name="Fraune S."/>
        </authorList>
    </citation>
    <scope>NUCLEOTIDE SEQUENCE</scope>
    <source>
        <strain evidence="3">G21619-S1</strain>
    </source>
</reference>
<dbReference type="InterPro" id="IPR016187">
    <property type="entry name" value="CTDL_fold"/>
</dbReference>
<dbReference type="PROSITE" id="PS51257">
    <property type="entry name" value="PROKAR_LIPOPROTEIN"/>
    <property type="match status" value="1"/>
</dbReference>
<feature type="chain" id="PRO_5045209784" evidence="1">
    <location>
        <begin position="39"/>
        <end position="283"/>
    </location>
</feature>
<dbReference type="InterPro" id="IPR051043">
    <property type="entry name" value="Sulfatase_Mod_Factor_Kinase"/>
</dbReference>
<comment type="caution">
    <text evidence="3">The sequence shown here is derived from an EMBL/GenBank/DDBJ whole genome shotgun (WGS) entry which is preliminary data.</text>
</comment>